<dbReference type="InterPro" id="IPR000847">
    <property type="entry name" value="LysR_HTH_N"/>
</dbReference>
<protein>
    <submittedName>
        <fullName evidence="6">DNA-binding transcriptional LysR family regulator</fullName>
    </submittedName>
</protein>
<dbReference type="Gene3D" id="1.10.10.10">
    <property type="entry name" value="Winged helix-like DNA-binding domain superfamily/Winged helix DNA-binding domain"/>
    <property type="match status" value="1"/>
</dbReference>
<evidence type="ECO:0000256" key="2">
    <source>
        <dbReference type="ARBA" id="ARBA00023015"/>
    </source>
</evidence>
<keyword evidence="7" id="KW-1185">Reference proteome</keyword>
<feature type="domain" description="HTH lysR-type" evidence="5">
    <location>
        <begin position="2"/>
        <end position="59"/>
    </location>
</feature>
<dbReference type="PRINTS" id="PR00039">
    <property type="entry name" value="HTHLYSR"/>
</dbReference>
<dbReference type="Pfam" id="PF00126">
    <property type="entry name" value="HTH_1"/>
    <property type="match status" value="1"/>
</dbReference>
<dbReference type="InterPro" id="IPR036390">
    <property type="entry name" value="WH_DNA-bd_sf"/>
</dbReference>
<dbReference type="PANTHER" id="PTHR30346:SF0">
    <property type="entry name" value="HCA OPERON TRANSCRIPTIONAL ACTIVATOR HCAR"/>
    <property type="match status" value="1"/>
</dbReference>
<dbReference type="Pfam" id="PF03466">
    <property type="entry name" value="LysR_substrate"/>
    <property type="match status" value="1"/>
</dbReference>
<evidence type="ECO:0000313" key="7">
    <source>
        <dbReference type="Proteomes" id="UP001223079"/>
    </source>
</evidence>
<organism evidence="6 7">
    <name type="scientific">Streptococcus moroccensis</name>
    <dbReference type="NCBI Taxonomy" id="1451356"/>
    <lineage>
        <taxon>Bacteria</taxon>
        <taxon>Bacillati</taxon>
        <taxon>Bacillota</taxon>
        <taxon>Bacilli</taxon>
        <taxon>Lactobacillales</taxon>
        <taxon>Streptococcaceae</taxon>
        <taxon>Streptococcus</taxon>
    </lineage>
</organism>
<dbReference type="SUPFAM" id="SSF53850">
    <property type="entry name" value="Periplasmic binding protein-like II"/>
    <property type="match status" value="1"/>
</dbReference>
<evidence type="ECO:0000259" key="5">
    <source>
        <dbReference type="PROSITE" id="PS50931"/>
    </source>
</evidence>
<sequence length="291" mass="32832">MIETRLFHYFLAIERAGNFTRAADQLFISQSTLSKQMQDLEVQLGKQLFIRGKRQVTLTEEGQFFKEKAQEILQLVEQTEITLKQADNILAGDLFIGAAEVPSMESIAQQLATLQKEHSQLHIHIHSGDADQILQRIKTGVVDVGLLLNPPMLTELNYHKLPFTHPFGLFVPKDHPLADEEAVRPELLRDLPLITSQQFMKDPHRIEYFGPLGSQLKIVATYNLIYNAVFLAKTGIGLLMGLENMLDLTNSNLVFKPFSPAITTDLYLVTKKYQQHSPAVNALIQVLESIS</sequence>
<evidence type="ECO:0000256" key="1">
    <source>
        <dbReference type="ARBA" id="ARBA00009437"/>
    </source>
</evidence>
<dbReference type="Gene3D" id="3.40.190.290">
    <property type="match status" value="1"/>
</dbReference>
<dbReference type="PROSITE" id="PS50931">
    <property type="entry name" value="HTH_LYSR"/>
    <property type="match status" value="1"/>
</dbReference>
<dbReference type="GO" id="GO:0003677">
    <property type="term" value="F:DNA binding"/>
    <property type="evidence" value="ECO:0007669"/>
    <property type="project" value="UniProtKB-KW"/>
</dbReference>
<accession>A0ABT9YRL4</accession>
<evidence type="ECO:0000313" key="6">
    <source>
        <dbReference type="EMBL" id="MDQ0222640.1"/>
    </source>
</evidence>
<dbReference type="RefSeq" id="WP_307121831.1">
    <property type="nucleotide sequence ID" value="NZ_JAUSTM010000010.1"/>
</dbReference>
<gene>
    <name evidence="6" type="ORF">J2S23_001197</name>
</gene>
<dbReference type="Proteomes" id="UP001223079">
    <property type="component" value="Unassembled WGS sequence"/>
</dbReference>
<reference evidence="6 7" key="1">
    <citation type="submission" date="2023-07" db="EMBL/GenBank/DDBJ databases">
        <title>Genomic Encyclopedia of Type Strains, Phase IV (KMG-IV): sequencing the most valuable type-strain genomes for metagenomic binning, comparative biology and taxonomic classification.</title>
        <authorList>
            <person name="Goeker M."/>
        </authorList>
    </citation>
    <scope>NUCLEOTIDE SEQUENCE [LARGE SCALE GENOMIC DNA]</scope>
    <source>
        <strain evidence="6 7">DSM 105143</strain>
    </source>
</reference>
<name>A0ABT9YRL4_9STRE</name>
<proteinExistence type="inferred from homology"/>
<comment type="similarity">
    <text evidence="1">Belongs to the LysR transcriptional regulatory family.</text>
</comment>
<comment type="caution">
    <text evidence="6">The sequence shown here is derived from an EMBL/GenBank/DDBJ whole genome shotgun (WGS) entry which is preliminary data.</text>
</comment>
<dbReference type="InterPro" id="IPR036388">
    <property type="entry name" value="WH-like_DNA-bd_sf"/>
</dbReference>
<dbReference type="SUPFAM" id="SSF46785">
    <property type="entry name" value="Winged helix' DNA-binding domain"/>
    <property type="match status" value="1"/>
</dbReference>
<keyword evidence="2" id="KW-0805">Transcription regulation</keyword>
<dbReference type="PANTHER" id="PTHR30346">
    <property type="entry name" value="TRANSCRIPTIONAL DUAL REGULATOR HCAR-RELATED"/>
    <property type="match status" value="1"/>
</dbReference>
<dbReference type="InterPro" id="IPR005119">
    <property type="entry name" value="LysR_subst-bd"/>
</dbReference>
<keyword evidence="3 6" id="KW-0238">DNA-binding</keyword>
<keyword evidence="4" id="KW-0804">Transcription</keyword>
<dbReference type="CDD" id="cd05466">
    <property type="entry name" value="PBP2_LTTR_substrate"/>
    <property type="match status" value="1"/>
</dbReference>
<evidence type="ECO:0000256" key="3">
    <source>
        <dbReference type="ARBA" id="ARBA00023125"/>
    </source>
</evidence>
<dbReference type="EMBL" id="JAUSTM010000010">
    <property type="protein sequence ID" value="MDQ0222640.1"/>
    <property type="molecule type" value="Genomic_DNA"/>
</dbReference>
<evidence type="ECO:0000256" key="4">
    <source>
        <dbReference type="ARBA" id="ARBA00023163"/>
    </source>
</evidence>